<name>A0A139IB06_9PEZI</name>
<feature type="compositionally biased region" description="Acidic residues" evidence="1">
    <location>
        <begin position="258"/>
        <end position="279"/>
    </location>
</feature>
<accession>A0A139IB06</accession>
<reference evidence="2 3" key="1">
    <citation type="submission" date="2015-07" db="EMBL/GenBank/DDBJ databases">
        <title>Comparative genomics of the Sigatoka disease complex on banana suggests a link between parallel evolutionary changes in Pseudocercospora fijiensis and Pseudocercospora eumusae and increased virulence on the banana host.</title>
        <authorList>
            <person name="Chang T.-C."/>
            <person name="Salvucci A."/>
            <person name="Crous P.W."/>
            <person name="Stergiopoulos I."/>
        </authorList>
    </citation>
    <scope>NUCLEOTIDE SEQUENCE [LARGE SCALE GENOMIC DNA]</scope>
    <source>
        <strain evidence="2 3">CBS 116634</strain>
    </source>
</reference>
<keyword evidence="3" id="KW-1185">Reference proteome</keyword>
<feature type="region of interest" description="Disordered" evidence="1">
    <location>
        <begin position="162"/>
        <end position="291"/>
    </location>
</feature>
<comment type="caution">
    <text evidence="2">The sequence shown here is derived from an EMBL/GenBank/DDBJ whole genome shotgun (WGS) entry which is preliminary data.</text>
</comment>
<feature type="compositionally biased region" description="Polar residues" evidence="1">
    <location>
        <begin position="179"/>
        <end position="204"/>
    </location>
</feature>
<sequence length="354" mass="39231">MPPKNRFKTRSLKYLYQERHAHQIFMVEFDLDNKEGMENAHNLFGRMYNDYYTKNRRQAYGVHTVRDEWRSRDKATKPVELWRYITAGVYTPAEIDMRDKLRKLIFYYAAQGNCANYLVSGSMTPIQLTPVAGSAAETLLNTQGIASILAEASQLLATQSLPDAAGDGLEDDERGNGEGSASSRKTGQQGDAGSSMDPSQTNAASRVEFNEDEAERESAGSRQWGGLHDGDEGYLPDSTSATDADAQSGDPRYVPSDVDGEDVEVEEDQEEDAEDEEKDEMAPPVQDGGGFFRKHSFSELRKFREQHAADFPDFAGGSAEAWARAAGDGVITTPGIGADGWCRMDELRYWAWTG</sequence>
<organism evidence="2 3">
    <name type="scientific">Pseudocercospora musae</name>
    <dbReference type="NCBI Taxonomy" id="113226"/>
    <lineage>
        <taxon>Eukaryota</taxon>
        <taxon>Fungi</taxon>
        <taxon>Dikarya</taxon>
        <taxon>Ascomycota</taxon>
        <taxon>Pezizomycotina</taxon>
        <taxon>Dothideomycetes</taxon>
        <taxon>Dothideomycetidae</taxon>
        <taxon>Mycosphaerellales</taxon>
        <taxon>Mycosphaerellaceae</taxon>
        <taxon>Pseudocercospora</taxon>
    </lineage>
</organism>
<evidence type="ECO:0000313" key="2">
    <source>
        <dbReference type="EMBL" id="KXT11839.1"/>
    </source>
</evidence>
<protein>
    <submittedName>
        <fullName evidence="2">Uncharacterized protein</fullName>
    </submittedName>
</protein>
<evidence type="ECO:0000313" key="3">
    <source>
        <dbReference type="Proteomes" id="UP000073492"/>
    </source>
</evidence>
<evidence type="ECO:0000256" key="1">
    <source>
        <dbReference type="SAM" id="MobiDB-lite"/>
    </source>
</evidence>
<dbReference type="Proteomes" id="UP000073492">
    <property type="component" value="Unassembled WGS sequence"/>
</dbReference>
<proteinExistence type="predicted"/>
<dbReference type="AlphaFoldDB" id="A0A139IB06"/>
<gene>
    <name evidence="2" type="ORF">AC579_4285</name>
</gene>
<dbReference type="EMBL" id="LFZO01000178">
    <property type="protein sequence ID" value="KXT11839.1"/>
    <property type="molecule type" value="Genomic_DNA"/>
</dbReference>